<proteinExistence type="predicted"/>
<accession>A0ABS5EED1</accession>
<name>A0ABS5EED1_9PROT</name>
<feature type="domain" description="N-acetyltransferase" evidence="1">
    <location>
        <begin position="21"/>
        <end position="199"/>
    </location>
</feature>
<dbReference type="InterPro" id="IPR000182">
    <property type="entry name" value="GNAT_dom"/>
</dbReference>
<dbReference type="Proteomes" id="UP000698752">
    <property type="component" value="Unassembled WGS sequence"/>
</dbReference>
<dbReference type="InterPro" id="IPR016181">
    <property type="entry name" value="Acyl_CoA_acyltransferase"/>
</dbReference>
<comment type="caution">
    <text evidence="2">The sequence shown here is derived from an EMBL/GenBank/DDBJ whole genome shotgun (WGS) entry which is preliminary data.</text>
</comment>
<dbReference type="Pfam" id="PF00583">
    <property type="entry name" value="Acetyltransf_1"/>
    <property type="match status" value="1"/>
</dbReference>
<gene>
    <name evidence="2" type="ORF">GXW78_06845</name>
</gene>
<dbReference type="SUPFAM" id="SSF55729">
    <property type="entry name" value="Acyl-CoA N-acyltransferases (Nat)"/>
    <property type="match status" value="1"/>
</dbReference>
<organism evidence="2 3">
    <name type="scientific">Neoroseomonas terrae</name>
    <dbReference type="NCBI Taxonomy" id="424799"/>
    <lineage>
        <taxon>Bacteria</taxon>
        <taxon>Pseudomonadati</taxon>
        <taxon>Pseudomonadota</taxon>
        <taxon>Alphaproteobacteria</taxon>
        <taxon>Acetobacterales</taxon>
        <taxon>Acetobacteraceae</taxon>
        <taxon>Neoroseomonas</taxon>
    </lineage>
</organism>
<reference evidence="3" key="1">
    <citation type="journal article" date="2021" name="Syst. Appl. Microbiol.">
        <title>Roseomonas hellenica sp. nov., isolated from roots of wild-growing Alkanna tinctoria.</title>
        <authorList>
            <person name="Rat A."/>
            <person name="Naranjo H.D."/>
            <person name="Lebbe L."/>
            <person name="Cnockaert M."/>
            <person name="Krigas N."/>
            <person name="Grigoriadou K."/>
            <person name="Maloupa E."/>
            <person name="Willems A."/>
        </authorList>
    </citation>
    <scope>NUCLEOTIDE SEQUENCE [LARGE SCALE GENOMIC DNA]</scope>
    <source>
        <strain evidence="3">LMG 31159</strain>
    </source>
</reference>
<keyword evidence="3" id="KW-1185">Reference proteome</keyword>
<evidence type="ECO:0000259" key="1">
    <source>
        <dbReference type="PROSITE" id="PS51186"/>
    </source>
</evidence>
<evidence type="ECO:0000313" key="2">
    <source>
        <dbReference type="EMBL" id="MBR0649373.1"/>
    </source>
</evidence>
<dbReference type="PROSITE" id="PS51186">
    <property type="entry name" value="GNAT"/>
    <property type="match status" value="1"/>
</dbReference>
<dbReference type="RefSeq" id="WP_211867293.1">
    <property type="nucleotide sequence ID" value="NZ_JAAEDI010000006.1"/>
</dbReference>
<dbReference type="EMBL" id="JAAEDI010000006">
    <property type="protein sequence ID" value="MBR0649373.1"/>
    <property type="molecule type" value="Genomic_DNA"/>
</dbReference>
<dbReference type="Gene3D" id="3.40.630.30">
    <property type="match status" value="1"/>
</dbReference>
<evidence type="ECO:0000313" key="3">
    <source>
        <dbReference type="Proteomes" id="UP000698752"/>
    </source>
</evidence>
<protein>
    <submittedName>
        <fullName evidence="2">GNAT family N-acetyltransferase</fullName>
    </submittedName>
</protein>
<sequence length="199" mass="22650">MEPAPLRFETLCGDALRAWLPRLAGLRIAVFRDWPYLYDGDAAYEERYLASYADSPGAAVIAALDGERTVGCATCQPMPEAETPVREAFLKHGEDLARWCYFGESVLLPEYRGRGAGVRFFDLRESHARTLGLTATAFCAVARDDDDPRRPHDYVRLDSFWRNRGYVPRADISLVFDWREVGSDRKTPHTLGFWAKERL</sequence>